<dbReference type="AlphaFoldDB" id="A0A423N929"/>
<dbReference type="SUPFAM" id="SSF51120">
    <property type="entry name" value="beta-Roll"/>
    <property type="match status" value="1"/>
</dbReference>
<dbReference type="InterPro" id="IPR011049">
    <property type="entry name" value="Serralysin-like_metalloprot_C"/>
</dbReference>
<protein>
    <recommendedName>
        <fullName evidence="3">Calcium-binding protein</fullName>
    </recommendedName>
</protein>
<dbReference type="EMBL" id="MOBY01000007">
    <property type="protein sequence ID" value="RON94711.1"/>
    <property type="molecule type" value="Genomic_DNA"/>
</dbReference>
<evidence type="ECO:0000313" key="2">
    <source>
        <dbReference type="Proteomes" id="UP000283650"/>
    </source>
</evidence>
<comment type="caution">
    <text evidence="1">The sequence shown here is derived from an EMBL/GenBank/DDBJ whole genome shotgun (WGS) entry which is preliminary data.</text>
</comment>
<organism evidence="1 2">
    <name type="scientific">Pseudomonas fluorescens</name>
    <dbReference type="NCBI Taxonomy" id="294"/>
    <lineage>
        <taxon>Bacteria</taxon>
        <taxon>Pseudomonadati</taxon>
        <taxon>Pseudomonadota</taxon>
        <taxon>Gammaproteobacteria</taxon>
        <taxon>Pseudomonadales</taxon>
        <taxon>Pseudomonadaceae</taxon>
        <taxon>Pseudomonas</taxon>
    </lineage>
</organism>
<name>A0A423N929_PSEFL</name>
<accession>A0A423N929</accession>
<reference evidence="1 2" key="1">
    <citation type="submission" date="2016-10" db="EMBL/GenBank/DDBJ databases">
        <title>Comparative genome analysis of multiple Pseudomonas spp. focuses on biocontrol and plant growth promoting traits.</title>
        <authorList>
            <person name="Tao X.-Y."/>
            <person name="Taylor C.G."/>
        </authorList>
    </citation>
    <scope>NUCLEOTIDE SEQUENCE [LARGE SCALE GENOMIC DNA]</scope>
    <source>
        <strain evidence="1 2">2F9</strain>
    </source>
</reference>
<evidence type="ECO:0008006" key="3">
    <source>
        <dbReference type="Google" id="ProtNLM"/>
    </source>
</evidence>
<dbReference type="Gene3D" id="2.150.10.10">
    <property type="entry name" value="Serralysin-like metalloprotease, C-terminal"/>
    <property type="match status" value="1"/>
</dbReference>
<evidence type="ECO:0000313" key="1">
    <source>
        <dbReference type="EMBL" id="RON94711.1"/>
    </source>
</evidence>
<dbReference type="Proteomes" id="UP000283650">
    <property type="component" value="Unassembled WGS sequence"/>
</dbReference>
<gene>
    <name evidence="1" type="ORF">BK672_14295</name>
</gene>
<proteinExistence type="predicted"/>
<sequence>MSKIISPPMQIANVSPVQVVPLNVSANPHTPLASTLHDVTPSDDADAPYRRTLKSLDKHFGRLRFGEILTSRVELQALGATVHGQPISPANAGMQTPDQTFLDGLNFEETRVKDRLRSAHTPDSDTPAMLFFEIALMRSVDAPPLFISDTPQAPGSAMDRMNQLGKAAQKLDIHRADSFENAPGWISKNKSYLMSGAGVGMQAFGIYSGYRAMIDAIRQGDALEAIFQGGSIAAEFGSLIIERGLTKTGEAMLTNGATAFKYFPLTSVGKYMSRGAGLFASVITLPFDIIDAVKSFNAAAAAQGKEAQDHYVSGGLSVAGAGISLVLGIAALAGFGSTAGPLGLAAAGLLIAASVIYQAARVVDDIDDYIELTFHERLRSGWFAFTRQDLDTQVMDRFKLSKGFIDHEKQLELSAKDLLEGAYKNAIEHVVNGIFSVELKPVELWRYQWNESTGEKPFKLDSQAVIVGGDDIVDASNGLPADLKGKVSGSAGDDKGVLWRLGDGNDRVVGVRAKTNLFTYREGHKALTGGDRNDAFHQEINEQALNLATPPAHLNVLDGGGGSDTLAFEGIRPRSDTRHIGHDINLQTGRVALRGIDLAADAVEVAHLTSFENVSTLHKGTSRVIGTDEANRIVANGYDRISTGAGDDTIAIYGTDCRVEGGAGTDRYYIANTNARTTIVEDGEQSSLIEFGWPMEVIQQWEIVGTSLIVRSLRDEDGRDPEHVLTIENVYQWIENKRHLRNGQWRFMTEDGYELMALLPAQPDDTVNQRIEVAITVSGQAALPPQIVNDGTVIIAAEGLKRHFVSRTERNVEFVAKRNTPETSRNVYLDFTDSEIVDVVVSYEVEVRKGVSGYTYLIYKDIDLSIRLPEKVVAFKGVIQPIAAATGYGGRNSLKVTTAHLAQNIALILQDEVSYRLQVPDLDYEDDVKNPGRRVRRTRSCLIKRNGRYLFTRPQPGEKTPLPAYNSTVVIDARPHTGIYLLEGKGATYDIHLASNSIIRLSTPGATAKTSNASTWNLFSHTLKETVSRNDIQLNANRLRVASVTIELPDIEDDVPVEFISVATSSGNIYEVSLLFEVFQLYVIDARSHASVEALLAEITAHQQRNELAAVVYVTHIAPTSGESGTVLYNSKRKYWGRVGDPAARIKPEDLLIEAAVTL</sequence>